<dbReference type="Gene3D" id="3.30.2070.10">
    <property type="entry name" value="Formate dehydrogenase/DMSO reductase"/>
    <property type="match status" value="1"/>
</dbReference>
<dbReference type="SMART" id="SM00926">
    <property type="entry name" value="Molybdop_Fe4S4"/>
    <property type="match status" value="1"/>
</dbReference>
<keyword evidence="4" id="KW-0411">Iron-sulfur</keyword>
<dbReference type="InterPro" id="IPR006963">
    <property type="entry name" value="Mopterin_OxRdtase_4Fe-4S_dom"/>
</dbReference>
<dbReference type="Gene3D" id="2.20.25.90">
    <property type="entry name" value="ADC-like domains"/>
    <property type="match status" value="1"/>
</dbReference>
<dbReference type="Pfam" id="PF01568">
    <property type="entry name" value="Molydop_binding"/>
    <property type="match status" value="1"/>
</dbReference>
<dbReference type="AlphaFoldDB" id="A0A1T4PVU9"/>
<dbReference type="Pfam" id="PF04879">
    <property type="entry name" value="Molybdop_Fe4S4"/>
    <property type="match status" value="1"/>
</dbReference>
<dbReference type="InterPro" id="IPR006656">
    <property type="entry name" value="Mopterin_OxRdtase"/>
</dbReference>
<gene>
    <name evidence="6" type="ORF">SAMN02745885_01415</name>
</gene>
<dbReference type="Pfam" id="PF00384">
    <property type="entry name" value="Molybdopterin"/>
    <property type="match status" value="1"/>
</dbReference>
<dbReference type="InterPro" id="IPR009010">
    <property type="entry name" value="Asp_de-COase-like_dom_sf"/>
</dbReference>
<evidence type="ECO:0000256" key="2">
    <source>
        <dbReference type="ARBA" id="ARBA00022723"/>
    </source>
</evidence>
<dbReference type="Gene3D" id="3.40.50.740">
    <property type="match status" value="1"/>
</dbReference>
<dbReference type="Gene3D" id="3.40.228.10">
    <property type="entry name" value="Dimethylsulfoxide Reductase, domain 2"/>
    <property type="match status" value="1"/>
</dbReference>
<keyword evidence="7" id="KW-1185">Reference proteome</keyword>
<accession>A0A1T4PVU9</accession>
<dbReference type="SUPFAM" id="SSF53706">
    <property type="entry name" value="Formate dehydrogenase/DMSO reductase, domains 1-3"/>
    <property type="match status" value="1"/>
</dbReference>
<dbReference type="GO" id="GO:0016491">
    <property type="term" value="F:oxidoreductase activity"/>
    <property type="evidence" value="ECO:0007669"/>
    <property type="project" value="InterPro"/>
</dbReference>
<proteinExistence type="inferred from homology"/>
<dbReference type="InterPro" id="IPR006657">
    <property type="entry name" value="MoPterin_dinucl-bd_dom"/>
</dbReference>
<dbReference type="RefSeq" id="WP_078665486.1">
    <property type="nucleotide sequence ID" value="NZ_FUXM01000014.1"/>
</dbReference>
<sequence>MAWYRTTCPLNCFDSCGILVEIIDGKINNFKGDPAHPITRGFICSKGQKAIKRHFSPDRLLYPLIKSKKGFEKIDWESALALWAEKIEQAQSDYGPTSLLHINDYGHNGRLKNLEHRFFRALGGYTVPTGSMCWGSGYQAQKEDFGALYSHPWLDCCQSRHIVLWGRDPAFTNIHLIPILKEAQQGGARIVVINPVKTLTADLADLLLQPRPGTDGALALGALHVLLSEGWYDAEFVAQRVNGFEGLAKVAVNWTPERTQEVTGVPAELVRELARIYGRGRPVATFFGYGLQRYANGGQTVRYIDALCGLSGNIGISGGGANYAHQYWQGLLNDIKGENIFAEVREFSFPTLAQEILSAQPPIQVISVARTNPVCQLPNTSEVLRAWRQVPFKVVMDLQLTDTAEQADLVLPVAGFLETPDVIATSWGDYIGAVPALISPPDTVKDEVEIWTELARRLNKLSVFGERTAMEWIHWLLEPLRPYGITWDKLISEGACICPVMPQVAWAERKFATANGKMNLINEEWQSPRYYQDPEEFPLVLLTPHPKGQLHSQFFREREDAQEASLPLVEINPAEAQKRYVRNYDQVIIETGYGQLVARVSLTERVPTGIALLPEGWWLKDGGGVNWLTPAFAPDLGGGIPYYDVKCEIRKWHID</sequence>
<keyword evidence="3" id="KW-0408">Iron</keyword>
<dbReference type="GO" id="GO:0051536">
    <property type="term" value="F:iron-sulfur cluster binding"/>
    <property type="evidence" value="ECO:0007669"/>
    <property type="project" value="UniProtKB-KW"/>
</dbReference>
<dbReference type="EMBL" id="FUXM01000014">
    <property type="protein sequence ID" value="SJZ95361.1"/>
    <property type="molecule type" value="Genomic_DNA"/>
</dbReference>
<dbReference type="SUPFAM" id="SSF50692">
    <property type="entry name" value="ADC-like"/>
    <property type="match status" value="1"/>
</dbReference>
<dbReference type="PROSITE" id="PS51669">
    <property type="entry name" value="4FE4S_MOW_BIS_MGD"/>
    <property type="match status" value="1"/>
</dbReference>
<dbReference type="Proteomes" id="UP000189933">
    <property type="component" value="Unassembled WGS sequence"/>
</dbReference>
<organism evidence="6 7">
    <name type="scientific">Carboxydocella sporoproducens DSM 16521</name>
    <dbReference type="NCBI Taxonomy" id="1121270"/>
    <lineage>
        <taxon>Bacteria</taxon>
        <taxon>Bacillati</taxon>
        <taxon>Bacillota</taxon>
        <taxon>Clostridia</taxon>
        <taxon>Eubacteriales</taxon>
        <taxon>Clostridiales Family XVI. Incertae Sedis</taxon>
        <taxon>Carboxydocella</taxon>
    </lineage>
</organism>
<dbReference type="GO" id="GO:0046872">
    <property type="term" value="F:metal ion binding"/>
    <property type="evidence" value="ECO:0007669"/>
    <property type="project" value="UniProtKB-KW"/>
</dbReference>
<evidence type="ECO:0000313" key="7">
    <source>
        <dbReference type="Proteomes" id="UP000189933"/>
    </source>
</evidence>
<protein>
    <submittedName>
        <fullName evidence="6">Anaerobic selenocysteine-containing dehydrogenase</fullName>
    </submittedName>
</protein>
<evidence type="ECO:0000256" key="1">
    <source>
        <dbReference type="ARBA" id="ARBA00010312"/>
    </source>
</evidence>
<reference evidence="7" key="1">
    <citation type="submission" date="2017-02" db="EMBL/GenBank/DDBJ databases">
        <authorList>
            <person name="Varghese N."/>
            <person name="Submissions S."/>
        </authorList>
    </citation>
    <scope>NUCLEOTIDE SEQUENCE [LARGE SCALE GENOMIC DNA]</scope>
    <source>
        <strain evidence="7">DSM 16521</strain>
    </source>
</reference>
<dbReference type="OrthoDB" id="9803192at2"/>
<name>A0A1T4PVU9_9FIRM</name>
<evidence type="ECO:0000259" key="5">
    <source>
        <dbReference type="PROSITE" id="PS51669"/>
    </source>
</evidence>
<comment type="similarity">
    <text evidence="1">Belongs to the prokaryotic molybdopterin-containing oxidoreductase family.</text>
</comment>
<evidence type="ECO:0000256" key="3">
    <source>
        <dbReference type="ARBA" id="ARBA00023004"/>
    </source>
</evidence>
<dbReference type="PANTHER" id="PTHR43742:SF6">
    <property type="entry name" value="OXIDOREDUCTASE YYAE-RELATED"/>
    <property type="match status" value="1"/>
</dbReference>
<evidence type="ECO:0000256" key="4">
    <source>
        <dbReference type="ARBA" id="ARBA00023014"/>
    </source>
</evidence>
<keyword evidence="2" id="KW-0479">Metal-binding</keyword>
<dbReference type="InterPro" id="IPR050612">
    <property type="entry name" value="Prok_Mopterin_Oxidored"/>
</dbReference>
<feature type="domain" description="4Fe-4S Mo/W bis-MGD-type" evidence="5">
    <location>
        <begin position="1"/>
        <end position="58"/>
    </location>
</feature>
<dbReference type="PANTHER" id="PTHR43742">
    <property type="entry name" value="TRIMETHYLAMINE-N-OXIDE REDUCTASE"/>
    <property type="match status" value="1"/>
</dbReference>
<dbReference type="GO" id="GO:0043546">
    <property type="term" value="F:molybdopterin cofactor binding"/>
    <property type="evidence" value="ECO:0007669"/>
    <property type="project" value="InterPro"/>
</dbReference>
<evidence type="ECO:0000313" key="6">
    <source>
        <dbReference type="EMBL" id="SJZ95361.1"/>
    </source>
</evidence>
<dbReference type="Gene3D" id="2.40.40.20">
    <property type="match status" value="1"/>
</dbReference>